<reference evidence="2 3" key="1">
    <citation type="submission" date="2017-06" db="EMBL/GenBank/DDBJ databases">
        <authorList>
            <person name="Kim H.J."/>
            <person name="Triplett B.A."/>
        </authorList>
    </citation>
    <scope>NUCLEOTIDE SEQUENCE [LARGE SCALE GENOMIC DNA]</scope>
    <source>
        <strain evidence="2 3">DSM 8800</strain>
    </source>
</reference>
<gene>
    <name evidence="2" type="ORF">SAMN06264855_101423</name>
</gene>
<proteinExistence type="predicted"/>
<evidence type="ECO:0008006" key="4">
    <source>
        <dbReference type="Google" id="ProtNLM"/>
    </source>
</evidence>
<name>A0A238UXF8_HALVU</name>
<protein>
    <recommendedName>
        <fullName evidence="4">RING-type E3 ubiquitin transferase</fullName>
    </recommendedName>
</protein>
<accession>A0A238UXF8</accession>
<dbReference type="Proteomes" id="UP000198397">
    <property type="component" value="Unassembled WGS sequence"/>
</dbReference>
<sequence>MSLTSIAGAAIILLLGSAVSILGLSSLRQWNQTRLIDFVSLRDAAVTDGSVMIGGTVRPIGESRLTSPVAGETCVAYEFRIERRSGNSWSPLDSGSECLPFLIDDGTAVGYVDPSGEDLFLSMERVSDVDEDQIGEEVETKPSLAGRRRYYEGAVSPGEKVYVQGSSEPTQDHNDADMRLLSGGSDLRISDENRRSLMRSHLRKGLLLLPVGILFVSLGLWILL</sequence>
<dbReference type="AlphaFoldDB" id="A0A238UXF8"/>
<keyword evidence="1" id="KW-0472">Membrane</keyword>
<dbReference type="EMBL" id="FZNQ01000001">
    <property type="protein sequence ID" value="SNR25939.1"/>
    <property type="molecule type" value="Genomic_DNA"/>
</dbReference>
<keyword evidence="3" id="KW-1185">Reference proteome</keyword>
<evidence type="ECO:0000256" key="1">
    <source>
        <dbReference type="SAM" id="Phobius"/>
    </source>
</evidence>
<keyword evidence="1" id="KW-0812">Transmembrane</keyword>
<dbReference type="RefSeq" id="WP_089383379.1">
    <property type="nucleotide sequence ID" value="NZ_FZNQ01000001.1"/>
</dbReference>
<feature type="transmembrane region" description="Helical" evidence="1">
    <location>
        <begin position="6"/>
        <end position="27"/>
    </location>
</feature>
<feature type="transmembrane region" description="Helical" evidence="1">
    <location>
        <begin position="205"/>
        <end position="223"/>
    </location>
</feature>
<evidence type="ECO:0000313" key="2">
    <source>
        <dbReference type="EMBL" id="SNR25939.1"/>
    </source>
</evidence>
<evidence type="ECO:0000313" key="3">
    <source>
        <dbReference type="Proteomes" id="UP000198397"/>
    </source>
</evidence>
<keyword evidence="1" id="KW-1133">Transmembrane helix</keyword>
<organism evidence="2 3">
    <name type="scientific">Halorubrum vacuolatum</name>
    <name type="common">Natronobacterium vacuolatum</name>
    <dbReference type="NCBI Taxonomy" id="63740"/>
    <lineage>
        <taxon>Archaea</taxon>
        <taxon>Methanobacteriati</taxon>
        <taxon>Methanobacteriota</taxon>
        <taxon>Stenosarchaea group</taxon>
        <taxon>Halobacteria</taxon>
        <taxon>Halobacteriales</taxon>
        <taxon>Haloferacaceae</taxon>
        <taxon>Halorubrum</taxon>
    </lineage>
</organism>
<dbReference type="OrthoDB" id="170690at2157"/>